<dbReference type="GO" id="GO:0005524">
    <property type="term" value="F:ATP binding"/>
    <property type="evidence" value="ECO:0007669"/>
    <property type="project" value="InterPro"/>
</dbReference>
<dbReference type="AlphaFoldDB" id="A0A7X3K1V5"/>
<feature type="domain" description="Chromosomal replication initiator DnaA C-terminal" evidence="1">
    <location>
        <begin position="21"/>
        <end position="90"/>
    </location>
</feature>
<dbReference type="EMBL" id="WQRF01000001">
    <property type="protein sequence ID" value="MVS97597.1"/>
    <property type="molecule type" value="Genomic_DNA"/>
</dbReference>
<dbReference type="Pfam" id="PF08299">
    <property type="entry name" value="Bac_DnaA_C"/>
    <property type="match status" value="1"/>
</dbReference>
<dbReference type="SUPFAM" id="SSF48295">
    <property type="entry name" value="TrpR-like"/>
    <property type="match status" value="1"/>
</dbReference>
<sequence>MEQVNHNVAAPCLAVRPDRSAVRQAALLVAQHAKIEVAMLFHRQRCRTDTARARQLAMYLAHVVLGESLTDIGLAFGRDRTTVSHACNLIEDMRDSVEFDRDVTELEARLQALVETAHA</sequence>
<keyword evidence="3" id="KW-1185">Reference proteome</keyword>
<organism evidence="2 3">
    <name type="scientific">Devosia marina</name>
    <dbReference type="NCBI Taxonomy" id="2683198"/>
    <lineage>
        <taxon>Bacteria</taxon>
        <taxon>Pseudomonadati</taxon>
        <taxon>Pseudomonadota</taxon>
        <taxon>Alphaproteobacteria</taxon>
        <taxon>Hyphomicrobiales</taxon>
        <taxon>Devosiaceae</taxon>
        <taxon>Devosia</taxon>
    </lineage>
</organism>
<dbReference type="GO" id="GO:0006275">
    <property type="term" value="P:regulation of DNA replication"/>
    <property type="evidence" value="ECO:0007669"/>
    <property type="project" value="InterPro"/>
</dbReference>
<dbReference type="GO" id="GO:0043565">
    <property type="term" value="F:sequence-specific DNA binding"/>
    <property type="evidence" value="ECO:0007669"/>
    <property type="project" value="InterPro"/>
</dbReference>
<reference evidence="2 3" key="1">
    <citation type="submission" date="2019-12" db="EMBL/GenBank/DDBJ databases">
        <title>Devosia maris sp. nov., isolated from the deep seawater.</title>
        <authorList>
            <person name="Liu Y."/>
        </authorList>
    </citation>
    <scope>NUCLEOTIDE SEQUENCE [LARGE SCALE GENOMIC DNA]</scope>
    <source>
        <strain evidence="2 3">L53-10-65</strain>
    </source>
</reference>
<accession>A0A7X3K1V5</accession>
<dbReference type="GO" id="GO:0006270">
    <property type="term" value="P:DNA replication initiation"/>
    <property type="evidence" value="ECO:0007669"/>
    <property type="project" value="InterPro"/>
</dbReference>
<dbReference type="Proteomes" id="UP000438106">
    <property type="component" value="Unassembled WGS sequence"/>
</dbReference>
<evidence type="ECO:0000259" key="1">
    <source>
        <dbReference type="SMART" id="SM00760"/>
    </source>
</evidence>
<name>A0A7X3K1V5_9HYPH</name>
<comment type="caution">
    <text evidence="2">The sequence shown here is derived from an EMBL/GenBank/DDBJ whole genome shotgun (WGS) entry which is preliminary data.</text>
</comment>
<proteinExistence type="predicted"/>
<gene>
    <name evidence="2" type="ORF">GO014_00960</name>
</gene>
<evidence type="ECO:0000313" key="3">
    <source>
        <dbReference type="Proteomes" id="UP000438106"/>
    </source>
</evidence>
<dbReference type="InterPro" id="IPR013159">
    <property type="entry name" value="DnaA_C"/>
</dbReference>
<dbReference type="SMART" id="SM00760">
    <property type="entry name" value="Bac_DnaA_C"/>
    <property type="match status" value="1"/>
</dbReference>
<dbReference type="CDD" id="cd06571">
    <property type="entry name" value="Bac_DnaA_C"/>
    <property type="match status" value="1"/>
</dbReference>
<dbReference type="Gene3D" id="1.10.1750.10">
    <property type="match status" value="1"/>
</dbReference>
<dbReference type="InterPro" id="IPR010921">
    <property type="entry name" value="Trp_repressor/repl_initiator"/>
</dbReference>
<evidence type="ECO:0000313" key="2">
    <source>
        <dbReference type="EMBL" id="MVS97597.1"/>
    </source>
</evidence>
<protein>
    <recommendedName>
        <fullName evidence="1">Chromosomal replication initiator DnaA C-terminal domain-containing protein</fullName>
    </recommendedName>
</protein>